<comment type="caution">
    <text evidence="2">The sequence shown here is derived from an EMBL/GenBank/DDBJ whole genome shotgun (WGS) entry which is preliminary data.</text>
</comment>
<dbReference type="EMBL" id="RSAS01000889">
    <property type="protein sequence ID" value="RRR66040.1"/>
    <property type="molecule type" value="Genomic_DNA"/>
</dbReference>
<evidence type="ECO:0000256" key="1">
    <source>
        <dbReference type="SAM" id="MobiDB-lite"/>
    </source>
</evidence>
<feature type="compositionally biased region" description="Polar residues" evidence="1">
    <location>
        <begin position="172"/>
        <end position="182"/>
    </location>
</feature>
<organism evidence="2 3">
    <name type="scientific">Candidatus Viridilinea halotolerans</name>
    <dbReference type="NCBI Taxonomy" id="2491704"/>
    <lineage>
        <taxon>Bacteria</taxon>
        <taxon>Bacillati</taxon>
        <taxon>Chloroflexota</taxon>
        <taxon>Chloroflexia</taxon>
        <taxon>Chloroflexales</taxon>
        <taxon>Chloroflexineae</taxon>
        <taxon>Oscillochloridaceae</taxon>
        <taxon>Candidatus Viridilinea</taxon>
    </lineage>
</organism>
<dbReference type="AlphaFoldDB" id="A0A426TRG9"/>
<accession>A0A426TRG9</accession>
<evidence type="ECO:0008006" key="4">
    <source>
        <dbReference type="Google" id="ProtNLM"/>
    </source>
</evidence>
<evidence type="ECO:0000313" key="3">
    <source>
        <dbReference type="Proteomes" id="UP000280307"/>
    </source>
</evidence>
<reference evidence="2 3" key="1">
    <citation type="submission" date="2018-12" db="EMBL/GenBank/DDBJ databases">
        <title>Genome Sequence of Candidatus Viridilinea halotolerans isolated from saline sulfide-rich spring.</title>
        <authorList>
            <person name="Grouzdev D.S."/>
            <person name="Burganskaya E.I."/>
            <person name="Krutkina M.S."/>
            <person name="Sukhacheva M.V."/>
            <person name="Gorlenko V.M."/>
        </authorList>
    </citation>
    <scope>NUCLEOTIDE SEQUENCE [LARGE SCALE GENOMIC DNA]</scope>
    <source>
        <strain evidence="2">Chok-6</strain>
    </source>
</reference>
<feature type="region of interest" description="Disordered" evidence="1">
    <location>
        <begin position="139"/>
        <end position="184"/>
    </location>
</feature>
<feature type="compositionally biased region" description="Basic and acidic residues" evidence="1">
    <location>
        <begin position="161"/>
        <end position="170"/>
    </location>
</feature>
<evidence type="ECO:0000313" key="2">
    <source>
        <dbReference type="EMBL" id="RRR66040.1"/>
    </source>
</evidence>
<protein>
    <recommendedName>
        <fullName evidence="4">SWIM-type domain-containing protein</fullName>
    </recommendedName>
</protein>
<gene>
    <name evidence="2" type="ORF">EI684_21475</name>
</gene>
<name>A0A426TRG9_9CHLR</name>
<proteinExistence type="predicted"/>
<sequence>MAAPPTPLLAIPPPVSATALSDAQVGLTEVLKRLAPDDTALHRAIERLRRLRYVHPPREFTGIEACFQSHSLGDTEHHRVGLDTDGTAPTIACTCPGRGHPWCVHRLRYRLELAELALRDPVDLLERIISDAARFHVTTMPNDTPPPPDADEWWLSGEPPPHTDADRRESPPLTTCRRTSPDATADVQTWLDALDDAYPL</sequence>
<dbReference type="Proteomes" id="UP000280307">
    <property type="component" value="Unassembled WGS sequence"/>
</dbReference>